<evidence type="ECO:0000256" key="8">
    <source>
        <dbReference type="SAM" id="Phobius"/>
    </source>
</evidence>
<evidence type="ECO:0000256" key="3">
    <source>
        <dbReference type="ARBA" id="ARBA00022679"/>
    </source>
</evidence>
<comment type="similarity">
    <text evidence="2">Belongs to the PC-esterase family. CASD1 subfamily.</text>
</comment>
<name>A0A9P6STN1_9FUNG</name>
<protein>
    <recommendedName>
        <fullName evidence="9">Cas1p 10 TM acyl transferase domain-containing protein</fullName>
    </recommendedName>
</protein>
<dbReference type="GO" id="GO:0005975">
    <property type="term" value="P:carbohydrate metabolic process"/>
    <property type="evidence" value="ECO:0007669"/>
    <property type="project" value="UniProtKB-ARBA"/>
</dbReference>
<dbReference type="GO" id="GO:0016740">
    <property type="term" value="F:transferase activity"/>
    <property type="evidence" value="ECO:0007669"/>
    <property type="project" value="UniProtKB-KW"/>
</dbReference>
<keyword evidence="4 8" id="KW-0812">Transmembrane</keyword>
<gene>
    <name evidence="10" type="ORF">BGZ65_004702</name>
</gene>
<evidence type="ECO:0000313" key="10">
    <source>
        <dbReference type="EMBL" id="KAG0000026.1"/>
    </source>
</evidence>
<evidence type="ECO:0000256" key="4">
    <source>
        <dbReference type="ARBA" id="ARBA00022692"/>
    </source>
</evidence>
<dbReference type="PANTHER" id="PTHR13533:SF1">
    <property type="entry name" value="N-ACETYLNEURAMINATE 9-O-ACETYLTRANSFERASE"/>
    <property type="match status" value="1"/>
</dbReference>
<dbReference type="Pfam" id="PF07779">
    <property type="entry name" value="Cas1_AcylT"/>
    <property type="match status" value="1"/>
</dbReference>
<evidence type="ECO:0000256" key="2">
    <source>
        <dbReference type="ARBA" id="ARBA00010666"/>
    </source>
</evidence>
<feature type="domain" description="Cas1p 10 TM acyl transferase" evidence="9">
    <location>
        <begin position="233"/>
        <end position="673"/>
    </location>
</feature>
<organism evidence="10 11">
    <name type="scientific">Modicella reniformis</name>
    <dbReference type="NCBI Taxonomy" id="1440133"/>
    <lineage>
        <taxon>Eukaryota</taxon>
        <taxon>Fungi</taxon>
        <taxon>Fungi incertae sedis</taxon>
        <taxon>Mucoromycota</taxon>
        <taxon>Mortierellomycotina</taxon>
        <taxon>Mortierellomycetes</taxon>
        <taxon>Mortierellales</taxon>
        <taxon>Mortierellaceae</taxon>
        <taxon>Modicella</taxon>
    </lineage>
</organism>
<feature type="transmembrane region" description="Helical" evidence="8">
    <location>
        <begin position="650"/>
        <end position="671"/>
    </location>
</feature>
<dbReference type="Proteomes" id="UP000749646">
    <property type="component" value="Unassembled WGS sequence"/>
</dbReference>
<keyword evidence="3" id="KW-0808">Transferase</keyword>
<evidence type="ECO:0000313" key="11">
    <source>
        <dbReference type="Proteomes" id="UP000749646"/>
    </source>
</evidence>
<comment type="subcellular location">
    <subcellularLocation>
        <location evidence="1">Membrane</location>
        <topology evidence="1">Multi-pass membrane protein</topology>
    </subcellularLocation>
</comment>
<feature type="transmembrane region" description="Helical" evidence="8">
    <location>
        <begin position="247"/>
        <end position="266"/>
    </location>
</feature>
<dbReference type="GO" id="GO:0005794">
    <property type="term" value="C:Golgi apparatus"/>
    <property type="evidence" value="ECO:0007669"/>
    <property type="project" value="UniProtKB-ARBA"/>
</dbReference>
<dbReference type="AlphaFoldDB" id="A0A9P6STN1"/>
<evidence type="ECO:0000256" key="1">
    <source>
        <dbReference type="ARBA" id="ARBA00004141"/>
    </source>
</evidence>
<keyword evidence="11" id="KW-1185">Reference proteome</keyword>
<accession>A0A9P6STN1</accession>
<feature type="transmembrane region" description="Helical" evidence="8">
    <location>
        <begin position="278"/>
        <end position="301"/>
    </location>
</feature>
<proteinExistence type="inferred from homology"/>
<evidence type="ECO:0000259" key="9">
    <source>
        <dbReference type="Pfam" id="PF07779"/>
    </source>
</evidence>
<feature type="transmembrane region" description="Helical" evidence="8">
    <location>
        <begin position="430"/>
        <end position="449"/>
    </location>
</feature>
<keyword evidence="7" id="KW-0325">Glycoprotein</keyword>
<dbReference type="GO" id="GO:0016020">
    <property type="term" value="C:membrane"/>
    <property type="evidence" value="ECO:0007669"/>
    <property type="project" value="UniProtKB-SubCell"/>
</dbReference>
<feature type="transmembrane region" description="Helical" evidence="8">
    <location>
        <begin position="461"/>
        <end position="478"/>
    </location>
</feature>
<evidence type="ECO:0000256" key="5">
    <source>
        <dbReference type="ARBA" id="ARBA00022989"/>
    </source>
</evidence>
<feature type="transmembrane region" description="Helical" evidence="8">
    <location>
        <begin position="541"/>
        <end position="560"/>
    </location>
</feature>
<feature type="transmembrane region" description="Helical" evidence="8">
    <location>
        <begin position="355"/>
        <end position="375"/>
    </location>
</feature>
<evidence type="ECO:0000256" key="7">
    <source>
        <dbReference type="ARBA" id="ARBA00023180"/>
    </source>
</evidence>
<reference evidence="10" key="1">
    <citation type="journal article" date="2020" name="Fungal Divers.">
        <title>Resolving the Mortierellaceae phylogeny through synthesis of multi-gene phylogenetics and phylogenomics.</title>
        <authorList>
            <person name="Vandepol N."/>
            <person name="Liber J."/>
            <person name="Desiro A."/>
            <person name="Na H."/>
            <person name="Kennedy M."/>
            <person name="Barry K."/>
            <person name="Grigoriev I.V."/>
            <person name="Miller A.N."/>
            <person name="O'Donnell K."/>
            <person name="Stajich J.E."/>
            <person name="Bonito G."/>
        </authorList>
    </citation>
    <scope>NUCLEOTIDE SEQUENCE</scope>
    <source>
        <strain evidence="10">MES-2147</strain>
    </source>
</reference>
<feature type="transmembrane region" description="Helical" evidence="8">
    <location>
        <begin position="405"/>
        <end position="424"/>
    </location>
</feature>
<comment type="caution">
    <text evidence="10">The sequence shown here is derived from an EMBL/GenBank/DDBJ whole genome shotgun (WGS) entry which is preliminary data.</text>
</comment>
<feature type="transmembrane region" description="Helical" evidence="8">
    <location>
        <begin position="508"/>
        <end position="526"/>
    </location>
</feature>
<sequence length="849" mass="95523">MLQTYDVQQTTSCLRGTRIVVLGDSTARQFYYSMVKKVLPDASTEGDRHSNIHFQDPASGTTFEFYWDPVLNSTKTLSLLSGSGDRVLGREVQTPSIFLVGTGLWFLRYSEWSGGIEQWKQLMKKLIRQMDSPRLEPLAQNLFISPIPAVNTEKLSMERLRTLLPKDIKDMNNFLKEATKESSISVPFSWNKMTETAASETNDGLHYAEAVVSMEADILLNFVCNKKLPKVAPMHTTCCYDYPSNHWFQTLMLAVFLVWLPAGYIIQSGYRQHASSRLFPSLAIIKSLIVVAAAVVYIYFADRTSLFFKGNKVFTWTSFSSLIILSVLAGFITLKKSEKDQAVLSRDQTDEWKGWMQIVILIYHYTGASSVSAIYNPVRMLVASYLFMTGFGHFVFYYKKADFGFSRVASILTRLNLLTILLAYTMNTTYLAYYFAPLVSFFYLIIYGMMYIGHSHNHKPLFIVSKILITAVTTVSAINTPSVLDKAFALLHFVFGVAWSAKEWRFRLQLDVWIVFVGALFAYGFIKAQEISITTHPRWNTIQEITITASIIGLAGYFLFEVSMQKFEYNHWHPYISWIPILSFVVLRNSTAPLRNTVSTFYTFIGKCSLETFICQFHIWLAGDTKGILIILPWAEGTVAWNLNLVLSTFLFITIAHVLSGATAEVADWLITGREPKPKGQSALPTTFAKLNTSLVSTERENGVSTPVTIKRQSVPVSPISTSVGTVGPYNLKSLMEASLEMETTSIKSDAEIYNQEGEDKPHYKGVVDSEQCPTNSSPVIVDNSPHARRTEGVVLQIDTNNASRFRSGGAMDSARSPSGVTLKSIWAQPIWKITIFLTVIWLLNYGST</sequence>
<dbReference type="EMBL" id="JAAAHW010000672">
    <property type="protein sequence ID" value="KAG0000026.1"/>
    <property type="molecule type" value="Genomic_DNA"/>
</dbReference>
<evidence type="ECO:0000256" key="6">
    <source>
        <dbReference type="ARBA" id="ARBA00023136"/>
    </source>
</evidence>
<dbReference type="PANTHER" id="PTHR13533">
    <property type="entry name" value="N-ACETYLNEURAMINATE 9-O-ACETYLTRANSFERASE"/>
    <property type="match status" value="1"/>
</dbReference>
<dbReference type="OrthoDB" id="1932925at2759"/>
<feature type="transmembrane region" description="Helical" evidence="8">
    <location>
        <begin position="313"/>
        <end position="334"/>
    </location>
</feature>
<feature type="transmembrane region" description="Helical" evidence="8">
    <location>
        <begin position="381"/>
        <end position="398"/>
    </location>
</feature>
<keyword evidence="5 8" id="KW-1133">Transmembrane helix</keyword>
<keyword evidence="6 8" id="KW-0472">Membrane</keyword>
<dbReference type="InterPro" id="IPR012419">
    <property type="entry name" value="Cas1_AcylTrans_dom"/>
</dbReference>